<evidence type="ECO:0000256" key="1">
    <source>
        <dbReference type="SAM" id="MobiDB-lite"/>
    </source>
</evidence>
<sequence length="168" mass="19718">MYRPRTPPPPYQLVPSGLESQLKIVKLFQQWNLSFSGEENHLDRAEFYVRLQLCRSSVRGDVPDGELLRGLPIVFRKGALAWFWMNRNKFDLWVEFSEEFHEKFLKQTTTPASPPTPTPNPPGEPRIDDASPPEPGPGQGQAVIYVRIRAFWPFQYLIKWWRYFIGRR</sequence>
<gene>
    <name evidence="2" type="ORF">TBRA_LOCUS16161</name>
</gene>
<reference evidence="2 3" key="1">
    <citation type="submission" date="2020-02" db="EMBL/GenBank/DDBJ databases">
        <authorList>
            <person name="Ferguson B K."/>
        </authorList>
    </citation>
    <scope>NUCLEOTIDE SEQUENCE [LARGE SCALE GENOMIC DNA]</scope>
</reference>
<dbReference type="OrthoDB" id="7992326at2759"/>
<proteinExistence type="predicted"/>
<organism evidence="2 3">
    <name type="scientific">Trichogramma brassicae</name>
    <dbReference type="NCBI Taxonomy" id="86971"/>
    <lineage>
        <taxon>Eukaryota</taxon>
        <taxon>Metazoa</taxon>
        <taxon>Ecdysozoa</taxon>
        <taxon>Arthropoda</taxon>
        <taxon>Hexapoda</taxon>
        <taxon>Insecta</taxon>
        <taxon>Pterygota</taxon>
        <taxon>Neoptera</taxon>
        <taxon>Endopterygota</taxon>
        <taxon>Hymenoptera</taxon>
        <taxon>Apocrita</taxon>
        <taxon>Proctotrupomorpha</taxon>
        <taxon>Chalcidoidea</taxon>
        <taxon>Trichogrammatidae</taxon>
        <taxon>Trichogramma</taxon>
    </lineage>
</organism>
<dbReference type="Proteomes" id="UP000479190">
    <property type="component" value="Unassembled WGS sequence"/>
</dbReference>
<feature type="region of interest" description="Disordered" evidence="1">
    <location>
        <begin position="106"/>
        <end position="138"/>
    </location>
</feature>
<name>A0A6H5J2D3_9HYME</name>
<keyword evidence="3" id="KW-1185">Reference proteome</keyword>
<evidence type="ECO:0000313" key="2">
    <source>
        <dbReference type="EMBL" id="CAB0044573.1"/>
    </source>
</evidence>
<evidence type="ECO:0000313" key="3">
    <source>
        <dbReference type="Proteomes" id="UP000479190"/>
    </source>
</evidence>
<dbReference type="AlphaFoldDB" id="A0A6H5J2D3"/>
<accession>A0A6H5J2D3</accession>
<dbReference type="EMBL" id="CADCXV010001472">
    <property type="protein sequence ID" value="CAB0044573.1"/>
    <property type="molecule type" value="Genomic_DNA"/>
</dbReference>
<feature type="compositionally biased region" description="Pro residues" evidence="1">
    <location>
        <begin position="112"/>
        <end position="124"/>
    </location>
</feature>
<protein>
    <submittedName>
        <fullName evidence="2">Uncharacterized protein</fullName>
    </submittedName>
</protein>